<dbReference type="InterPro" id="IPR058240">
    <property type="entry name" value="rSAM_sf"/>
</dbReference>
<sequence length="379" mass="42075">MSEKFIPLTDLRQFSKKLQIPQQLLAATGKLADSFARPLHDLRISVTDRCNFRCVYCMPKEVFDKDYQFLPHSNLLSFEEITRLARIFVAHGVHKIRLTGGEPLLRKNIEKLIGMLSAIRTPDGRELDLTLTTNGSLLARKAQCLKDAGLSRVTVSLDALTESTFQQMNDVDFPVADVLDGIEAAHQVGLGPIKINMVVKAGLNDDEIVPMARYFKDSPHILRFIEYMDVGASNGWKLDEVIPSAEIVQRIQAAGMPLIAINPNYTGETAARWRYQDSAGEIGLISSVTQAFCQDCSRARLSTEGKLYTCLFATQGHDLRALLRDPALAASESDAELAISNVVAQIWGARSDRYSQLRSQNTDLQGLTRNKIEMSYIGG</sequence>
<dbReference type="EC" id="4.1.99.22" evidence="1 12"/>
<dbReference type="SFLD" id="SFLDG01386">
    <property type="entry name" value="main_SPASM_domain-containing"/>
    <property type="match status" value="1"/>
</dbReference>
<dbReference type="GO" id="GO:0046872">
    <property type="term" value="F:metal ion binding"/>
    <property type="evidence" value="ECO:0007669"/>
    <property type="project" value="UniProtKB-KW"/>
</dbReference>
<dbReference type="PANTHER" id="PTHR22960">
    <property type="entry name" value="MOLYBDOPTERIN COFACTOR SYNTHESIS PROTEIN A"/>
    <property type="match status" value="1"/>
</dbReference>
<dbReference type="Gene3D" id="3.20.20.70">
    <property type="entry name" value="Aldolase class I"/>
    <property type="match status" value="1"/>
</dbReference>
<dbReference type="PANTHER" id="PTHR22960:SF0">
    <property type="entry name" value="MOLYBDENUM COFACTOR BIOSYNTHESIS PROTEIN 1"/>
    <property type="match status" value="1"/>
</dbReference>
<dbReference type="InterPro" id="IPR013785">
    <property type="entry name" value="Aldolase_TIM"/>
</dbReference>
<dbReference type="InterPro" id="IPR006638">
    <property type="entry name" value="Elp3/MiaA/NifB-like_rSAM"/>
</dbReference>
<dbReference type="PROSITE" id="PS51918">
    <property type="entry name" value="RADICAL_SAM"/>
    <property type="match status" value="1"/>
</dbReference>
<evidence type="ECO:0000256" key="5">
    <source>
        <dbReference type="ARBA" id="ARBA00022741"/>
    </source>
</evidence>
<dbReference type="InterPro" id="IPR040064">
    <property type="entry name" value="MoaA-like"/>
</dbReference>
<evidence type="ECO:0000256" key="10">
    <source>
        <dbReference type="ARBA" id="ARBA00023239"/>
    </source>
</evidence>
<feature type="binding site" evidence="12">
    <location>
        <position position="43"/>
    </location>
    <ligand>
        <name>GTP</name>
        <dbReference type="ChEBI" id="CHEBI:37565"/>
    </ligand>
</feature>
<keyword evidence="7 12" id="KW-0411">Iron-sulfur</keyword>
<feature type="domain" description="Radical SAM core" evidence="13">
    <location>
        <begin position="34"/>
        <end position="264"/>
    </location>
</feature>
<dbReference type="AlphaFoldDB" id="A0A3Q9BT11"/>
<keyword evidence="2 12" id="KW-0004">4Fe-4S</keyword>
<evidence type="ECO:0000256" key="4">
    <source>
        <dbReference type="ARBA" id="ARBA00022723"/>
    </source>
</evidence>
<evidence type="ECO:0000256" key="7">
    <source>
        <dbReference type="ARBA" id="ARBA00023014"/>
    </source>
</evidence>
<dbReference type="InterPro" id="IPR007197">
    <property type="entry name" value="rSAM"/>
</dbReference>
<feature type="binding site" evidence="12">
    <location>
        <position position="56"/>
    </location>
    <ligand>
        <name>S-adenosyl-L-methionine</name>
        <dbReference type="ChEBI" id="CHEBI:59789"/>
    </ligand>
</feature>
<comment type="catalytic activity">
    <reaction evidence="11 12">
        <text>GTP + AH2 + S-adenosyl-L-methionine = (8S)-3',8-cyclo-7,8-dihydroguanosine 5'-triphosphate + 5'-deoxyadenosine + L-methionine + A + H(+)</text>
        <dbReference type="Rhea" id="RHEA:49576"/>
        <dbReference type="ChEBI" id="CHEBI:13193"/>
        <dbReference type="ChEBI" id="CHEBI:15378"/>
        <dbReference type="ChEBI" id="CHEBI:17319"/>
        <dbReference type="ChEBI" id="CHEBI:17499"/>
        <dbReference type="ChEBI" id="CHEBI:37565"/>
        <dbReference type="ChEBI" id="CHEBI:57844"/>
        <dbReference type="ChEBI" id="CHEBI:59789"/>
        <dbReference type="ChEBI" id="CHEBI:131766"/>
        <dbReference type="EC" id="4.1.99.22"/>
    </reaction>
</comment>
<feature type="binding site" evidence="12">
    <location>
        <position position="132"/>
    </location>
    <ligand>
        <name>GTP</name>
        <dbReference type="ChEBI" id="CHEBI:37565"/>
    </ligand>
</feature>
<dbReference type="EMBL" id="CP034464">
    <property type="protein sequence ID" value="AZP13871.1"/>
    <property type="molecule type" value="Genomic_DNA"/>
</dbReference>
<proteinExistence type="inferred from homology"/>
<feature type="binding site" evidence="12">
    <location>
        <position position="50"/>
    </location>
    <ligand>
        <name>[4Fe-4S] cluster</name>
        <dbReference type="ChEBI" id="CHEBI:49883"/>
        <label>1</label>
        <note>4Fe-4S-S-AdoMet</note>
    </ligand>
</feature>
<evidence type="ECO:0000256" key="6">
    <source>
        <dbReference type="ARBA" id="ARBA00023004"/>
    </source>
</evidence>
<dbReference type="Proteomes" id="UP000275663">
    <property type="component" value="Chromosome"/>
</dbReference>
<evidence type="ECO:0000256" key="9">
    <source>
        <dbReference type="ARBA" id="ARBA00023150"/>
    </source>
</evidence>
<dbReference type="GO" id="GO:0061798">
    <property type="term" value="F:GTP 3',8'-cyclase activity"/>
    <property type="evidence" value="ECO:0007669"/>
    <property type="project" value="UniProtKB-UniRule"/>
</dbReference>
<gene>
    <name evidence="12 14" type="primary">moaA</name>
    <name evidence="14" type="ORF">EJN92_18865</name>
</gene>
<feature type="binding site" evidence="12">
    <location>
        <position position="293"/>
    </location>
    <ligand>
        <name>[4Fe-4S] cluster</name>
        <dbReference type="ChEBI" id="CHEBI:49883"/>
        <label>2</label>
        <note>4Fe-4S-substrate</note>
    </ligand>
</feature>
<keyword evidence="10 12" id="KW-0456">Lyase</keyword>
<keyword evidence="9 12" id="KW-0501">Molybdenum cofactor biosynthesis</keyword>
<evidence type="ECO:0000259" key="13">
    <source>
        <dbReference type="PROSITE" id="PS51918"/>
    </source>
</evidence>
<dbReference type="InterPro" id="IPR013483">
    <property type="entry name" value="MoaA"/>
</dbReference>
<dbReference type="KEGG" id="upv:EJN92_18865"/>
<dbReference type="Pfam" id="PF04055">
    <property type="entry name" value="Radical_SAM"/>
    <property type="match status" value="1"/>
</dbReference>
<dbReference type="SFLD" id="SFLDS00029">
    <property type="entry name" value="Radical_SAM"/>
    <property type="match status" value="1"/>
</dbReference>
<evidence type="ECO:0000256" key="11">
    <source>
        <dbReference type="ARBA" id="ARBA00048697"/>
    </source>
</evidence>
<dbReference type="RefSeq" id="WP_126129240.1">
    <property type="nucleotide sequence ID" value="NZ_CP034464.1"/>
</dbReference>
<evidence type="ECO:0000256" key="1">
    <source>
        <dbReference type="ARBA" id="ARBA00012167"/>
    </source>
</evidence>
<dbReference type="InterPro" id="IPR000385">
    <property type="entry name" value="MoaA_NifB_PqqE_Fe-S-bd_CS"/>
</dbReference>
<dbReference type="SFLD" id="SFLDG01067">
    <property type="entry name" value="SPASM/twitch_domain_containing"/>
    <property type="match status" value="1"/>
</dbReference>
<evidence type="ECO:0000256" key="3">
    <source>
        <dbReference type="ARBA" id="ARBA00022691"/>
    </source>
</evidence>
<feature type="binding site" evidence="12">
    <location>
        <position position="101"/>
    </location>
    <ligand>
        <name>S-adenosyl-L-methionine</name>
        <dbReference type="ChEBI" id="CHEBI:59789"/>
    </ligand>
</feature>
<dbReference type="Pfam" id="PF06463">
    <property type="entry name" value="Mob_synth_C"/>
    <property type="match status" value="1"/>
</dbReference>
<evidence type="ECO:0000313" key="15">
    <source>
        <dbReference type="Proteomes" id="UP000275663"/>
    </source>
</evidence>
<keyword evidence="15" id="KW-1185">Reference proteome</keyword>
<comment type="pathway">
    <text evidence="12">Cofactor biosynthesis; molybdopterin biosynthesis.</text>
</comment>
<comment type="cofactor">
    <cofactor evidence="12">
        <name>[4Fe-4S] cluster</name>
        <dbReference type="ChEBI" id="CHEBI:49883"/>
    </cofactor>
    <text evidence="12">Binds 2 [4Fe-4S] clusters. Binds 1 [4Fe-4S] cluster coordinated with 3 cysteines and an exchangeable S-adenosyl-L-methionine and 1 [4Fe-4S] cluster coordinated with 3 cysteines and the GTP-derived substrate.</text>
</comment>
<feature type="binding site" evidence="12">
    <location>
        <position position="310"/>
    </location>
    <ligand>
        <name>[4Fe-4S] cluster</name>
        <dbReference type="ChEBI" id="CHEBI:49883"/>
        <label>2</label>
        <note>4Fe-4S-substrate</note>
    </ligand>
</feature>
<reference evidence="14 15" key="1">
    <citation type="journal article" date="2011" name="Int. J. Syst. Evol. Microbiol.">
        <title>Description of Undibacterium oligocarboniphilum sp. nov., isolated from purified water, and Undibacterium pigrum strain CCUG 49012 as the type strain of Undibacterium parvum sp. nov., and emended descriptions of the genus Undibacterium and the species Undibacterium pigrum.</title>
        <authorList>
            <person name="Eder W."/>
            <person name="Wanner G."/>
            <person name="Ludwig W."/>
            <person name="Busse H.J."/>
            <person name="Ziemke-Kageler F."/>
            <person name="Lang E."/>
        </authorList>
    </citation>
    <scope>NUCLEOTIDE SEQUENCE [LARGE SCALE GENOMIC DNA]</scope>
    <source>
        <strain evidence="14 15">DSM 23061</strain>
    </source>
</reference>
<evidence type="ECO:0000256" key="12">
    <source>
        <dbReference type="HAMAP-Rule" id="MF_01225"/>
    </source>
</evidence>
<evidence type="ECO:0000256" key="2">
    <source>
        <dbReference type="ARBA" id="ARBA00022485"/>
    </source>
</evidence>
<dbReference type="SMART" id="SM00729">
    <property type="entry name" value="Elp3"/>
    <property type="match status" value="1"/>
</dbReference>
<dbReference type="SFLD" id="SFLDG01383">
    <property type="entry name" value="cyclic_pyranopterin_phosphate"/>
    <property type="match status" value="1"/>
</dbReference>
<feature type="binding site" evidence="12">
    <location>
        <position position="156"/>
    </location>
    <ligand>
        <name>S-adenosyl-L-methionine</name>
        <dbReference type="ChEBI" id="CHEBI:59789"/>
    </ligand>
</feature>
<dbReference type="GO" id="GO:0006777">
    <property type="term" value="P:Mo-molybdopterin cofactor biosynthetic process"/>
    <property type="evidence" value="ECO:0007669"/>
    <property type="project" value="UniProtKB-UniRule"/>
</dbReference>
<keyword evidence="8 12" id="KW-0342">GTP-binding</keyword>
<dbReference type="SUPFAM" id="SSF102114">
    <property type="entry name" value="Radical SAM enzymes"/>
    <property type="match status" value="1"/>
</dbReference>
<feature type="binding site" evidence="12">
    <location>
        <begin position="298"/>
        <end position="300"/>
    </location>
    <ligand>
        <name>GTP</name>
        <dbReference type="ChEBI" id="CHEBI:37565"/>
    </ligand>
</feature>
<feature type="binding site" evidence="12">
    <location>
        <position position="194"/>
    </location>
    <ligand>
        <name>GTP</name>
        <dbReference type="ChEBI" id="CHEBI:37565"/>
    </ligand>
</feature>
<feature type="binding site" evidence="12">
    <location>
        <position position="228"/>
    </location>
    <ligand>
        <name>S-adenosyl-L-methionine</name>
        <dbReference type="ChEBI" id="CHEBI:59789"/>
    </ligand>
</feature>
<dbReference type="HAMAP" id="MF_01225_B">
    <property type="entry name" value="MoaA_B"/>
    <property type="match status" value="1"/>
</dbReference>
<keyword evidence="5 12" id="KW-0547">Nucleotide-binding</keyword>
<feature type="binding site" evidence="12">
    <location>
        <position position="57"/>
    </location>
    <ligand>
        <name>[4Fe-4S] cluster</name>
        <dbReference type="ChEBI" id="CHEBI:49883"/>
        <label>1</label>
        <note>4Fe-4S-S-AdoMet</note>
    </ligand>
</feature>
<dbReference type="GO" id="GO:1904047">
    <property type="term" value="F:S-adenosyl-L-methionine binding"/>
    <property type="evidence" value="ECO:0007669"/>
    <property type="project" value="UniProtKB-UniRule"/>
</dbReference>
<accession>A0A3Q9BT11</accession>
<comment type="function">
    <text evidence="12">Catalyzes the cyclization of GTP to (8S)-3',8-cyclo-7,8-dihydroguanosine 5'-triphosphate.</text>
</comment>
<dbReference type="NCBIfam" id="TIGR02666">
    <property type="entry name" value="moaA"/>
    <property type="match status" value="1"/>
</dbReference>
<protein>
    <recommendedName>
        <fullName evidence="1 12">GTP 3',8-cyclase</fullName>
        <ecNumber evidence="1 12">4.1.99.22</ecNumber>
    </recommendedName>
    <alternativeName>
        <fullName evidence="12">Molybdenum cofactor biosynthesis protein A</fullName>
    </alternativeName>
</protein>
<feature type="binding site" evidence="12">
    <location>
        <position position="97"/>
    </location>
    <ligand>
        <name>GTP</name>
        <dbReference type="ChEBI" id="CHEBI:37565"/>
    </ligand>
</feature>
<dbReference type="GO" id="GO:0005525">
    <property type="term" value="F:GTP binding"/>
    <property type="evidence" value="ECO:0007669"/>
    <property type="project" value="UniProtKB-UniRule"/>
</dbReference>
<dbReference type="PROSITE" id="PS01305">
    <property type="entry name" value="MOAA_NIFB_PQQE"/>
    <property type="match status" value="1"/>
</dbReference>
<evidence type="ECO:0000256" key="8">
    <source>
        <dbReference type="ARBA" id="ARBA00023134"/>
    </source>
</evidence>
<dbReference type="InterPro" id="IPR050105">
    <property type="entry name" value="MoCo_biosynth_MoaA/MoaC"/>
</dbReference>
<dbReference type="InterPro" id="IPR010505">
    <property type="entry name" value="MoaA_twitch"/>
</dbReference>
<evidence type="ECO:0000313" key="14">
    <source>
        <dbReference type="EMBL" id="AZP13871.1"/>
    </source>
</evidence>
<dbReference type="UniPathway" id="UPA00344"/>
<feature type="binding site" evidence="12">
    <location>
        <position position="54"/>
    </location>
    <ligand>
        <name>[4Fe-4S] cluster</name>
        <dbReference type="ChEBI" id="CHEBI:49883"/>
        <label>1</label>
        <note>4Fe-4S-S-AdoMet</note>
    </ligand>
</feature>
<keyword evidence="3 12" id="KW-0949">S-adenosyl-L-methionine</keyword>
<feature type="binding site" evidence="12">
    <location>
        <position position="296"/>
    </location>
    <ligand>
        <name>[4Fe-4S] cluster</name>
        <dbReference type="ChEBI" id="CHEBI:49883"/>
        <label>2</label>
        <note>4Fe-4S-substrate</note>
    </ligand>
</feature>
<organism evidence="14 15">
    <name type="scientific">Undibacterium parvum</name>
    <dbReference type="NCBI Taxonomy" id="401471"/>
    <lineage>
        <taxon>Bacteria</taxon>
        <taxon>Pseudomonadati</taxon>
        <taxon>Pseudomonadota</taxon>
        <taxon>Betaproteobacteria</taxon>
        <taxon>Burkholderiales</taxon>
        <taxon>Oxalobacteraceae</taxon>
        <taxon>Undibacterium</taxon>
    </lineage>
</organism>
<comment type="subunit">
    <text evidence="12">Monomer and homodimer.</text>
</comment>
<dbReference type="GO" id="GO:0061799">
    <property type="term" value="F:cyclic pyranopterin monophosphate synthase activity"/>
    <property type="evidence" value="ECO:0007669"/>
    <property type="project" value="TreeGrafter"/>
</dbReference>
<name>A0A3Q9BT11_9BURK</name>
<keyword evidence="6 12" id="KW-0408">Iron</keyword>
<keyword evidence="4 12" id="KW-0479">Metal-binding</keyword>
<dbReference type="OrthoDB" id="9763993at2"/>
<dbReference type="GO" id="GO:0051539">
    <property type="term" value="F:4 iron, 4 sulfur cluster binding"/>
    <property type="evidence" value="ECO:0007669"/>
    <property type="project" value="UniProtKB-UniRule"/>
</dbReference>
<dbReference type="CDD" id="cd01335">
    <property type="entry name" value="Radical_SAM"/>
    <property type="match status" value="1"/>
</dbReference>
<dbReference type="CDD" id="cd21117">
    <property type="entry name" value="Twitch_MoaA"/>
    <property type="match status" value="1"/>
</dbReference>
<comment type="similarity">
    <text evidence="12">Belongs to the radical SAM superfamily. MoaA family.</text>
</comment>